<reference evidence="1" key="1">
    <citation type="submission" date="2018-06" db="EMBL/GenBank/DDBJ databases">
        <authorList>
            <person name="Zhirakovskaya E."/>
        </authorList>
    </citation>
    <scope>NUCLEOTIDE SEQUENCE</scope>
</reference>
<feature type="non-terminal residue" evidence="1">
    <location>
        <position position="23"/>
    </location>
</feature>
<protein>
    <submittedName>
        <fullName evidence="1">Uncharacterized protein</fullName>
    </submittedName>
</protein>
<sequence length="23" mass="2627">MPSGHDGCLLFFKTGVCLRHNFF</sequence>
<accession>A0A3B0RCC0</accession>
<evidence type="ECO:0000313" key="1">
    <source>
        <dbReference type="EMBL" id="VAV82283.1"/>
    </source>
</evidence>
<dbReference type="EMBL" id="UOEA01000008">
    <property type="protein sequence ID" value="VAV82283.1"/>
    <property type="molecule type" value="Genomic_DNA"/>
</dbReference>
<proteinExistence type="predicted"/>
<name>A0A3B0RCC0_9ZZZZ</name>
<gene>
    <name evidence="1" type="ORF">MNBD_DELTA01-593</name>
</gene>
<dbReference type="AlphaFoldDB" id="A0A3B0RCC0"/>
<organism evidence="1">
    <name type="scientific">hydrothermal vent metagenome</name>
    <dbReference type="NCBI Taxonomy" id="652676"/>
    <lineage>
        <taxon>unclassified sequences</taxon>
        <taxon>metagenomes</taxon>
        <taxon>ecological metagenomes</taxon>
    </lineage>
</organism>